<proteinExistence type="inferred from homology"/>
<dbReference type="InterPro" id="IPR040919">
    <property type="entry name" value="Asparaginase_C"/>
</dbReference>
<dbReference type="RefSeq" id="WP_143946288.1">
    <property type="nucleotide sequence ID" value="NZ_BAABMB010000001.1"/>
</dbReference>
<dbReference type="AlphaFoldDB" id="A0A556B1G2"/>
<dbReference type="GO" id="GO:0004067">
    <property type="term" value="F:asparaginase activity"/>
    <property type="evidence" value="ECO:0007669"/>
    <property type="project" value="UniProtKB-UniRule"/>
</dbReference>
<feature type="domain" description="L-asparaginase N-terminal" evidence="5">
    <location>
        <begin position="5"/>
        <end position="193"/>
    </location>
</feature>
<dbReference type="Pfam" id="PF17763">
    <property type="entry name" value="Asparaginase_C"/>
    <property type="match status" value="1"/>
</dbReference>
<comment type="caution">
    <text evidence="7">The sequence shown here is derived from an EMBL/GenBank/DDBJ whole genome shotgun (WGS) entry which is preliminary data.</text>
</comment>
<dbReference type="SFLD" id="SFLDS00057">
    <property type="entry name" value="Glutaminase/Asparaginase"/>
    <property type="match status" value="1"/>
</dbReference>
<dbReference type="SMART" id="SM00870">
    <property type="entry name" value="Asparaginase"/>
    <property type="match status" value="1"/>
</dbReference>
<feature type="binding site" evidence="4">
    <location>
        <position position="58"/>
    </location>
    <ligand>
        <name>substrate</name>
    </ligand>
</feature>
<dbReference type="InterPro" id="IPR036152">
    <property type="entry name" value="Asp/glu_Ase-like_sf"/>
</dbReference>
<keyword evidence="8" id="KW-1185">Reference proteome</keyword>
<protein>
    <submittedName>
        <fullName evidence="7">Asparaginase</fullName>
    </submittedName>
</protein>
<dbReference type="PROSITE" id="PS51732">
    <property type="entry name" value="ASN_GLN_ASE_3"/>
    <property type="match status" value="1"/>
</dbReference>
<dbReference type="Gene3D" id="3.40.50.1170">
    <property type="entry name" value="L-asparaginase, N-terminal domain"/>
    <property type="match status" value="1"/>
</dbReference>
<organism evidence="7 8">
    <name type="scientific">Verticiella sediminum</name>
    <dbReference type="NCBI Taxonomy" id="1247510"/>
    <lineage>
        <taxon>Bacteria</taxon>
        <taxon>Pseudomonadati</taxon>
        <taxon>Pseudomonadota</taxon>
        <taxon>Betaproteobacteria</taxon>
        <taxon>Burkholderiales</taxon>
        <taxon>Alcaligenaceae</taxon>
        <taxon>Verticiella</taxon>
    </lineage>
</organism>
<evidence type="ECO:0000256" key="1">
    <source>
        <dbReference type="ARBA" id="ARBA00010518"/>
    </source>
</evidence>
<gene>
    <name evidence="7" type="ORF">FOZ76_01170</name>
</gene>
<dbReference type="InterPro" id="IPR006034">
    <property type="entry name" value="Asparaginase/glutaminase-like"/>
</dbReference>
<evidence type="ECO:0000259" key="5">
    <source>
        <dbReference type="Pfam" id="PF00710"/>
    </source>
</evidence>
<dbReference type="SUPFAM" id="SSF53774">
    <property type="entry name" value="Glutaminase/Asparaginase"/>
    <property type="match status" value="1"/>
</dbReference>
<feature type="binding site" evidence="4">
    <location>
        <begin position="90"/>
        <end position="91"/>
    </location>
    <ligand>
        <name>substrate</name>
    </ligand>
</feature>
<feature type="active site" description="O-isoaspartyl threonine intermediate" evidence="3">
    <location>
        <position position="14"/>
    </location>
</feature>
<dbReference type="InterPro" id="IPR004550">
    <property type="entry name" value="AsnASE_II"/>
</dbReference>
<dbReference type="PRINTS" id="PR00139">
    <property type="entry name" value="ASNGLNASE"/>
</dbReference>
<accession>A0A556B1G2</accession>
<dbReference type="GO" id="GO:0006528">
    <property type="term" value="P:asparagine metabolic process"/>
    <property type="evidence" value="ECO:0007669"/>
    <property type="project" value="InterPro"/>
</dbReference>
<dbReference type="Pfam" id="PF00710">
    <property type="entry name" value="Asparaginase"/>
    <property type="match status" value="1"/>
</dbReference>
<evidence type="ECO:0000313" key="8">
    <source>
        <dbReference type="Proteomes" id="UP000318405"/>
    </source>
</evidence>
<dbReference type="PIRSF" id="PIRSF500176">
    <property type="entry name" value="L_ASNase"/>
    <property type="match status" value="1"/>
</dbReference>
<dbReference type="CDD" id="cd08964">
    <property type="entry name" value="L-asparaginase_II"/>
    <property type="match status" value="1"/>
</dbReference>
<name>A0A556B1G2_9BURK</name>
<dbReference type="OrthoDB" id="9788068at2"/>
<sequence length="334" mass="34279">MTLPRISVASLGGTISSTAADAASGVVPRLDAAQLVASVPGLANVAQIHAEPLFQLPSASIGFAECRAALAWAQAQVDAGAAGVVLTQGTDSIEETAFLLDLYWQRAQPLVVTGAMRSPQAAGADGPANLLAAVLAAGEAASRKRGVLVVMNDTVHAARWVRKRHTLAVQAFESPETGPVGAIIEGGVRFLHPAAPRLAPLPAPVREARVALLQAGMGDDGTLALLARDAGYDGIVIAGFGSGHVPYAYAQHIDDIAARIPVVIASRTGAGPTTRATYGYVGSEIDLIHRGAFMAGWLEARKARLLLWALLAGGADKPAIADALHRYGAAPLPG</sequence>
<keyword evidence="2" id="KW-0378">Hydrolase</keyword>
<evidence type="ECO:0000256" key="3">
    <source>
        <dbReference type="PIRSR" id="PIRSR001220-1"/>
    </source>
</evidence>
<dbReference type="InterPro" id="IPR037152">
    <property type="entry name" value="L-asparaginase_N_sf"/>
</dbReference>
<dbReference type="Proteomes" id="UP000318405">
    <property type="component" value="Unassembled WGS sequence"/>
</dbReference>
<reference evidence="7 8" key="1">
    <citation type="submission" date="2019-07" db="EMBL/GenBank/DDBJ databases">
        <title>Qingshengfaniella alkalisoli gen. nov., sp. nov., isolated from saline soil.</title>
        <authorList>
            <person name="Xu L."/>
            <person name="Huang X.-X."/>
            <person name="Sun J.-Q."/>
        </authorList>
    </citation>
    <scope>NUCLEOTIDE SEQUENCE [LARGE SCALE GENOMIC DNA]</scope>
    <source>
        <strain evidence="7 8">DSM 27279</strain>
    </source>
</reference>
<feature type="domain" description="Asparaginase/glutaminase C-terminal" evidence="6">
    <location>
        <begin position="209"/>
        <end position="322"/>
    </location>
</feature>
<evidence type="ECO:0000313" key="7">
    <source>
        <dbReference type="EMBL" id="TSH99010.1"/>
    </source>
</evidence>
<dbReference type="PANTHER" id="PTHR11707:SF28">
    <property type="entry name" value="60 KDA LYSOPHOSPHOLIPASE"/>
    <property type="match status" value="1"/>
</dbReference>
<dbReference type="PIRSF" id="PIRSF001220">
    <property type="entry name" value="L-ASNase_gatD"/>
    <property type="match status" value="1"/>
</dbReference>
<dbReference type="PANTHER" id="PTHR11707">
    <property type="entry name" value="L-ASPARAGINASE"/>
    <property type="match status" value="1"/>
</dbReference>
<evidence type="ECO:0000256" key="2">
    <source>
        <dbReference type="ARBA" id="ARBA00022801"/>
    </source>
</evidence>
<evidence type="ECO:0000256" key="4">
    <source>
        <dbReference type="PIRSR" id="PIRSR001220-2"/>
    </source>
</evidence>
<comment type="similarity">
    <text evidence="1">Belongs to the asparaginase 1 family.</text>
</comment>
<dbReference type="Gene3D" id="3.40.50.40">
    <property type="match status" value="1"/>
</dbReference>
<evidence type="ECO:0000259" key="6">
    <source>
        <dbReference type="Pfam" id="PF17763"/>
    </source>
</evidence>
<dbReference type="InterPro" id="IPR027473">
    <property type="entry name" value="L-asparaginase_C"/>
</dbReference>
<dbReference type="InterPro" id="IPR027474">
    <property type="entry name" value="L-asparaginase_N"/>
</dbReference>
<dbReference type="EMBL" id="VLTJ01000002">
    <property type="protein sequence ID" value="TSH99010.1"/>
    <property type="molecule type" value="Genomic_DNA"/>
</dbReference>